<evidence type="ECO:0000259" key="8">
    <source>
        <dbReference type="PROSITE" id="PS50928"/>
    </source>
</evidence>
<dbReference type="EMBL" id="JAASQI010000010">
    <property type="protein sequence ID" value="NIJ59676.1"/>
    <property type="molecule type" value="Genomic_DNA"/>
</dbReference>
<dbReference type="InterPro" id="IPR035906">
    <property type="entry name" value="MetI-like_sf"/>
</dbReference>
<feature type="transmembrane region" description="Helical" evidence="7">
    <location>
        <begin position="21"/>
        <end position="46"/>
    </location>
</feature>
<keyword evidence="2 7" id="KW-0813">Transport</keyword>
<comment type="similarity">
    <text evidence="7">Belongs to the binding-protein-dependent transport system permease family.</text>
</comment>
<evidence type="ECO:0000313" key="10">
    <source>
        <dbReference type="Proteomes" id="UP001429580"/>
    </source>
</evidence>
<proteinExistence type="inferred from homology"/>
<evidence type="ECO:0000256" key="4">
    <source>
        <dbReference type="ARBA" id="ARBA00022692"/>
    </source>
</evidence>
<sequence>MSESTGLVAGEPTRAGRVRVVLHRLLGAIFVIWATASITFGVQSLLPGDRAELMINAAAGTFTQPTAAELAAVNAKYGFDRPFWEQYLHYIGGVLQGDLGESYQSHRPVAELIAGQIAPTLALTLSALALAWAIAIAVTVFSGGRDGPVARAFGGFQVIKAVAPPYWIGTILLVVFSIHLRWVPVEGGGGLQGLILPSLALAIPLSGFIGQIIRAEFGRVLEQPFVTSARMRGMGNLAVRLRHVLRHAVLPGITLSGWALGSLFSGAAVIETVFARPGIGGLLVTGTATRDIPLVTGIIIASAAAYVIANLIVDLLYPIIDPRLKQS</sequence>
<evidence type="ECO:0000256" key="5">
    <source>
        <dbReference type="ARBA" id="ARBA00022989"/>
    </source>
</evidence>
<keyword evidence="4 7" id="KW-0812">Transmembrane</keyword>
<organism evidence="9 10">
    <name type="scientific">Pseudochelatococcus lubricantis</name>
    <dbReference type="NCBI Taxonomy" id="1538102"/>
    <lineage>
        <taxon>Bacteria</taxon>
        <taxon>Pseudomonadati</taxon>
        <taxon>Pseudomonadota</taxon>
        <taxon>Alphaproteobacteria</taxon>
        <taxon>Hyphomicrobiales</taxon>
        <taxon>Chelatococcaceae</taxon>
        <taxon>Pseudochelatococcus</taxon>
    </lineage>
</organism>
<feature type="transmembrane region" description="Helical" evidence="7">
    <location>
        <begin position="194"/>
        <end position="213"/>
    </location>
</feature>
<protein>
    <submittedName>
        <fullName evidence="9">Peptide/nickel transport system permease protein</fullName>
    </submittedName>
</protein>
<evidence type="ECO:0000256" key="2">
    <source>
        <dbReference type="ARBA" id="ARBA00022448"/>
    </source>
</evidence>
<evidence type="ECO:0000313" key="9">
    <source>
        <dbReference type="EMBL" id="NIJ59676.1"/>
    </source>
</evidence>
<dbReference type="InterPro" id="IPR000515">
    <property type="entry name" value="MetI-like"/>
</dbReference>
<evidence type="ECO:0000256" key="1">
    <source>
        <dbReference type="ARBA" id="ARBA00004651"/>
    </source>
</evidence>
<gene>
    <name evidence="9" type="ORF">FHS82_003537</name>
</gene>
<dbReference type="Proteomes" id="UP001429580">
    <property type="component" value="Unassembled WGS sequence"/>
</dbReference>
<accession>A0ABX0V946</accession>
<name>A0ABX0V946_9HYPH</name>
<dbReference type="Pfam" id="PF19300">
    <property type="entry name" value="BPD_transp_1_N"/>
    <property type="match status" value="1"/>
</dbReference>
<evidence type="ECO:0000256" key="7">
    <source>
        <dbReference type="RuleBase" id="RU363032"/>
    </source>
</evidence>
<dbReference type="SUPFAM" id="SSF161098">
    <property type="entry name" value="MetI-like"/>
    <property type="match status" value="1"/>
</dbReference>
<feature type="domain" description="ABC transmembrane type-1" evidence="8">
    <location>
        <begin position="117"/>
        <end position="317"/>
    </location>
</feature>
<feature type="transmembrane region" description="Helical" evidence="7">
    <location>
        <begin position="248"/>
        <end position="274"/>
    </location>
</feature>
<evidence type="ECO:0000256" key="3">
    <source>
        <dbReference type="ARBA" id="ARBA00022475"/>
    </source>
</evidence>
<feature type="transmembrane region" description="Helical" evidence="7">
    <location>
        <begin position="117"/>
        <end position="141"/>
    </location>
</feature>
<dbReference type="Gene3D" id="1.10.3720.10">
    <property type="entry name" value="MetI-like"/>
    <property type="match status" value="1"/>
</dbReference>
<dbReference type="CDD" id="cd06261">
    <property type="entry name" value="TM_PBP2"/>
    <property type="match status" value="1"/>
</dbReference>
<dbReference type="PANTHER" id="PTHR43163">
    <property type="entry name" value="DIPEPTIDE TRANSPORT SYSTEM PERMEASE PROTEIN DPPB-RELATED"/>
    <property type="match status" value="1"/>
</dbReference>
<comment type="caution">
    <text evidence="9">The sequence shown here is derived from an EMBL/GenBank/DDBJ whole genome shotgun (WGS) entry which is preliminary data.</text>
</comment>
<comment type="subcellular location">
    <subcellularLocation>
        <location evidence="1 7">Cell membrane</location>
        <topology evidence="1 7">Multi-pass membrane protein</topology>
    </subcellularLocation>
</comment>
<keyword evidence="10" id="KW-1185">Reference proteome</keyword>
<feature type="transmembrane region" description="Helical" evidence="7">
    <location>
        <begin position="294"/>
        <end position="317"/>
    </location>
</feature>
<keyword evidence="6 7" id="KW-0472">Membrane</keyword>
<evidence type="ECO:0000256" key="6">
    <source>
        <dbReference type="ARBA" id="ARBA00023136"/>
    </source>
</evidence>
<dbReference type="InterPro" id="IPR045621">
    <property type="entry name" value="BPD_transp_1_N"/>
</dbReference>
<dbReference type="PROSITE" id="PS50928">
    <property type="entry name" value="ABC_TM1"/>
    <property type="match status" value="1"/>
</dbReference>
<dbReference type="PANTHER" id="PTHR43163:SF6">
    <property type="entry name" value="DIPEPTIDE TRANSPORT SYSTEM PERMEASE PROTEIN DPPB-RELATED"/>
    <property type="match status" value="1"/>
</dbReference>
<feature type="transmembrane region" description="Helical" evidence="7">
    <location>
        <begin position="162"/>
        <end position="182"/>
    </location>
</feature>
<keyword evidence="5 7" id="KW-1133">Transmembrane helix</keyword>
<reference evidence="9 10" key="1">
    <citation type="submission" date="2020-03" db="EMBL/GenBank/DDBJ databases">
        <title>Genomic Encyclopedia of Type Strains, Phase IV (KMG-IV): sequencing the most valuable type-strain genomes for metagenomic binning, comparative biology and taxonomic classification.</title>
        <authorList>
            <person name="Goeker M."/>
        </authorList>
    </citation>
    <scope>NUCLEOTIDE SEQUENCE [LARGE SCALE GENOMIC DNA]</scope>
    <source>
        <strain evidence="9 10">DSM 103870</strain>
    </source>
</reference>
<dbReference type="Pfam" id="PF00528">
    <property type="entry name" value="BPD_transp_1"/>
    <property type="match status" value="1"/>
</dbReference>
<dbReference type="RefSeq" id="WP_166955303.1">
    <property type="nucleotide sequence ID" value="NZ_JAASQI010000010.1"/>
</dbReference>
<keyword evidence="3" id="KW-1003">Cell membrane</keyword>